<evidence type="ECO:0000256" key="3">
    <source>
        <dbReference type="ARBA" id="ARBA00022692"/>
    </source>
</evidence>
<organism evidence="7 8">
    <name type="scientific">Ignelater luminosus</name>
    <name type="common">Cucubano</name>
    <name type="synonym">Pyrophorus luminosus</name>
    <dbReference type="NCBI Taxonomy" id="2038154"/>
    <lineage>
        <taxon>Eukaryota</taxon>
        <taxon>Metazoa</taxon>
        <taxon>Ecdysozoa</taxon>
        <taxon>Arthropoda</taxon>
        <taxon>Hexapoda</taxon>
        <taxon>Insecta</taxon>
        <taxon>Pterygota</taxon>
        <taxon>Neoptera</taxon>
        <taxon>Endopterygota</taxon>
        <taxon>Coleoptera</taxon>
        <taxon>Polyphaga</taxon>
        <taxon>Elateriformia</taxon>
        <taxon>Elateroidea</taxon>
        <taxon>Elateridae</taxon>
        <taxon>Agrypninae</taxon>
        <taxon>Pyrophorini</taxon>
        <taxon>Ignelater</taxon>
    </lineage>
</organism>
<sequence length="366" mass="42258">MSPETLIYTLLYLLFSACVIYPPIEFISSGVTIPTLFSSLLGSESEQFVVYHIKRSILTLFIYSLLPLGYILGLWFFNYSEEIIVLWSLDKSFFWQLFTTTCFILPLLALYQIKNWSSDNWKYHPIAVNISKFCNNNSSWLSVASDINIEFRRIDKITIQTNAICKVIATENWIIKVTPLTIFLAYQSDATLEVNQSDTYNMSADNSGQVQYVNIEIKSSRENVIPFIIRLNALDFRDLQDRVARTITVLPNVVFHKSLMDKFVDTFKEVIAENPRYITQQELDNCIGCMQIQANVKLQKVCIDNPDNEVCATCYCRPMWCIDCMARWFASRQEGEQPDTWLSSKCTCPMCRAKFCVLDVCIVQDQ</sequence>
<evidence type="ECO:0000256" key="4">
    <source>
        <dbReference type="ARBA" id="ARBA00022989"/>
    </source>
</evidence>
<reference evidence="7" key="1">
    <citation type="submission" date="2019-08" db="EMBL/GenBank/DDBJ databases">
        <title>The genome of the North American firefly Photinus pyralis.</title>
        <authorList>
            <consortium name="Photinus pyralis genome working group"/>
            <person name="Fallon T.R."/>
            <person name="Sander Lower S.E."/>
            <person name="Weng J.-K."/>
        </authorList>
    </citation>
    <scope>NUCLEOTIDE SEQUENCE</scope>
    <source>
        <strain evidence="7">TRF0915ILg1</strain>
        <tissue evidence="7">Whole body</tissue>
    </source>
</reference>
<comment type="similarity">
    <text evidence="2">Belongs to the TMEM129 family.</text>
</comment>
<dbReference type="AlphaFoldDB" id="A0A8K0D2E4"/>
<dbReference type="EMBL" id="VTPC01003819">
    <property type="protein sequence ID" value="KAF2897984.1"/>
    <property type="molecule type" value="Genomic_DNA"/>
</dbReference>
<dbReference type="GO" id="GO:0016567">
    <property type="term" value="P:protein ubiquitination"/>
    <property type="evidence" value="ECO:0007669"/>
    <property type="project" value="InterPro"/>
</dbReference>
<dbReference type="PANTHER" id="PTHR31322">
    <property type="entry name" value="E3 UBIQUITIN-PROTEIN LIGASE TM129"/>
    <property type="match status" value="1"/>
</dbReference>
<dbReference type="GO" id="GO:0016020">
    <property type="term" value="C:membrane"/>
    <property type="evidence" value="ECO:0007669"/>
    <property type="project" value="UniProtKB-SubCell"/>
</dbReference>
<keyword evidence="8" id="KW-1185">Reference proteome</keyword>
<feature type="transmembrane region" description="Helical" evidence="6">
    <location>
        <begin position="93"/>
        <end position="113"/>
    </location>
</feature>
<feature type="transmembrane region" description="Helical" evidence="6">
    <location>
        <begin position="57"/>
        <end position="77"/>
    </location>
</feature>
<comment type="caution">
    <text evidence="7">The sequence shown here is derived from an EMBL/GenBank/DDBJ whole genome shotgun (WGS) entry which is preliminary data.</text>
</comment>
<evidence type="ECO:0000313" key="7">
    <source>
        <dbReference type="EMBL" id="KAF2897984.1"/>
    </source>
</evidence>
<gene>
    <name evidence="7" type="ORF">ILUMI_08191</name>
</gene>
<accession>A0A8K0D2E4</accession>
<dbReference type="GO" id="GO:0005783">
    <property type="term" value="C:endoplasmic reticulum"/>
    <property type="evidence" value="ECO:0007669"/>
    <property type="project" value="TreeGrafter"/>
</dbReference>
<keyword evidence="4 6" id="KW-1133">Transmembrane helix</keyword>
<evidence type="ECO:0000256" key="1">
    <source>
        <dbReference type="ARBA" id="ARBA00004141"/>
    </source>
</evidence>
<feature type="transmembrane region" description="Helical" evidence="6">
    <location>
        <begin position="6"/>
        <end position="24"/>
    </location>
</feature>
<evidence type="ECO:0000256" key="2">
    <source>
        <dbReference type="ARBA" id="ARBA00007332"/>
    </source>
</evidence>
<dbReference type="OrthoDB" id="10055027at2759"/>
<comment type="subcellular location">
    <subcellularLocation>
        <location evidence="1">Membrane</location>
        <topology evidence="1">Multi-pass membrane protein</topology>
    </subcellularLocation>
</comment>
<dbReference type="Proteomes" id="UP000801492">
    <property type="component" value="Unassembled WGS sequence"/>
</dbReference>
<evidence type="ECO:0000256" key="6">
    <source>
        <dbReference type="SAM" id="Phobius"/>
    </source>
</evidence>
<dbReference type="PANTHER" id="PTHR31322:SF2">
    <property type="entry name" value="E3 UBIQUITIN-PROTEIN LIGASE TM129"/>
    <property type="match status" value="1"/>
</dbReference>
<evidence type="ECO:0000256" key="5">
    <source>
        <dbReference type="ARBA" id="ARBA00023136"/>
    </source>
</evidence>
<evidence type="ECO:0000313" key="8">
    <source>
        <dbReference type="Proteomes" id="UP000801492"/>
    </source>
</evidence>
<dbReference type="InterPro" id="IPR018801">
    <property type="entry name" value="TM129"/>
</dbReference>
<dbReference type="GO" id="GO:0061630">
    <property type="term" value="F:ubiquitin protein ligase activity"/>
    <property type="evidence" value="ECO:0007669"/>
    <property type="project" value="InterPro"/>
</dbReference>
<keyword evidence="3 6" id="KW-0812">Transmembrane</keyword>
<evidence type="ECO:0008006" key="9">
    <source>
        <dbReference type="Google" id="ProtNLM"/>
    </source>
</evidence>
<dbReference type="Pfam" id="PF10272">
    <property type="entry name" value="Tmpp129"/>
    <property type="match status" value="1"/>
</dbReference>
<keyword evidence="5 6" id="KW-0472">Membrane</keyword>
<protein>
    <recommendedName>
        <fullName evidence="9">E3 ubiquitin-protein ligase TM129</fullName>
    </recommendedName>
</protein>
<name>A0A8K0D2E4_IGNLU</name>
<proteinExistence type="inferred from homology"/>